<accession>A0AAD3Y5Q6</accession>
<evidence type="ECO:0000256" key="1">
    <source>
        <dbReference type="SAM" id="MobiDB-lite"/>
    </source>
</evidence>
<evidence type="ECO:0000313" key="2">
    <source>
        <dbReference type="EMBL" id="GMH30163.1"/>
    </source>
</evidence>
<evidence type="ECO:0000313" key="3">
    <source>
        <dbReference type="Proteomes" id="UP001279734"/>
    </source>
</evidence>
<dbReference type="EMBL" id="BSYO01000037">
    <property type="protein sequence ID" value="GMH30163.1"/>
    <property type="molecule type" value="Genomic_DNA"/>
</dbReference>
<protein>
    <submittedName>
        <fullName evidence="2">Uncharacterized protein</fullName>
    </submittedName>
</protein>
<keyword evidence="3" id="KW-1185">Reference proteome</keyword>
<comment type="caution">
    <text evidence="2">The sequence shown here is derived from an EMBL/GenBank/DDBJ whole genome shotgun (WGS) entry which is preliminary data.</text>
</comment>
<name>A0AAD3Y5Q6_NEPGR</name>
<dbReference type="Proteomes" id="UP001279734">
    <property type="component" value="Unassembled WGS sequence"/>
</dbReference>
<dbReference type="AlphaFoldDB" id="A0AAD3Y5Q6"/>
<proteinExistence type="predicted"/>
<organism evidence="2 3">
    <name type="scientific">Nepenthes gracilis</name>
    <name type="common">Slender pitcher plant</name>
    <dbReference type="NCBI Taxonomy" id="150966"/>
    <lineage>
        <taxon>Eukaryota</taxon>
        <taxon>Viridiplantae</taxon>
        <taxon>Streptophyta</taxon>
        <taxon>Embryophyta</taxon>
        <taxon>Tracheophyta</taxon>
        <taxon>Spermatophyta</taxon>
        <taxon>Magnoliopsida</taxon>
        <taxon>eudicotyledons</taxon>
        <taxon>Gunneridae</taxon>
        <taxon>Pentapetalae</taxon>
        <taxon>Caryophyllales</taxon>
        <taxon>Nepenthaceae</taxon>
        <taxon>Nepenthes</taxon>
    </lineage>
</organism>
<sequence length="178" mass="20943">MAEEPKSYRYSINKDYDDEPEVREDSFTHHQNFPPRRSDFLPLPTRPKGYDVEELVEAEEEERFGDEGEFVRKFHVPVEILEELDMESQKLLKKLIFKLEKRVRPVENWVRKKGHSAAVLEWLDRFMGLVEGDSNEEGIPATRGLNPAEEDLVSKLERFKIKTLDVEGPVKEERPMRS</sequence>
<feature type="compositionally biased region" description="Basic and acidic residues" evidence="1">
    <location>
        <begin position="1"/>
        <end position="15"/>
    </location>
</feature>
<reference evidence="2" key="1">
    <citation type="submission" date="2023-05" db="EMBL/GenBank/DDBJ databases">
        <title>Nepenthes gracilis genome sequencing.</title>
        <authorList>
            <person name="Fukushima K."/>
        </authorList>
    </citation>
    <scope>NUCLEOTIDE SEQUENCE</scope>
    <source>
        <strain evidence="2">SING2019-196</strain>
    </source>
</reference>
<gene>
    <name evidence="2" type="ORF">Nepgr_032006</name>
</gene>
<feature type="region of interest" description="Disordered" evidence="1">
    <location>
        <begin position="1"/>
        <end position="45"/>
    </location>
</feature>